<evidence type="ECO:0000256" key="1">
    <source>
        <dbReference type="SAM" id="MobiDB-lite"/>
    </source>
</evidence>
<feature type="compositionally biased region" description="Low complexity" evidence="1">
    <location>
        <begin position="38"/>
        <end position="57"/>
    </location>
</feature>
<feature type="compositionally biased region" description="Polar residues" evidence="1">
    <location>
        <begin position="58"/>
        <end position="80"/>
    </location>
</feature>
<feature type="compositionally biased region" description="Low complexity" evidence="1">
    <location>
        <begin position="1002"/>
        <end position="1019"/>
    </location>
</feature>
<feature type="compositionally biased region" description="Basic and acidic residues" evidence="1">
    <location>
        <begin position="836"/>
        <end position="857"/>
    </location>
</feature>
<feature type="compositionally biased region" description="Low complexity" evidence="1">
    <location>
        <begin position="122"/>
        <end position="146"/>
    </location>
</feature>
<feature type="region of interest" description="Disordered" evidence="1">
    <location>
        <begin position="1"/>
        <end position="494"/>
    </location>
</feature>
<feature type="compositionally biased region" description="Low complexity" evidence="1">
    <location>
        <begin position="81"/>
        <end position="99"/>
    </location>
</feature>
<feature type="domain" description="RanBD1" evidence="2">
    <location>
        <begin position="1214"/>
        <end position="1345"/>
    </location>
</feature>
<dbReference type="eggNOG" id="KOG0866">
    <property type="taxonomic scope" value="Eukaryota"/>
</dbReference>
<name>R7YZP9_CONA1</name>
<feature type="compositionally biased region" description="Polar residues" evidence="1">
    <location>
        <begin position="861"/>
        <end position="872"/>
    </location>
</feature>
<evidence type="ECO:0000313" key="4">
    <source>
        <dbReference type="Proteomes" id="UP000016924"/>
    </source>
</evidence>
<feature type="compositionally biased region" description="Low complexity" evidence="1">
    <location>
        <begin position="1134"/>
        <end position="1159"/>
    </location>
</feature>
<feature type="compositionally biased region" description="Low complexity" evidence="1">
    <location>
        <begin position="1197"/>
        <end position="1207"/>
    </location>
</feature>
<dbReference type="STRING" id="1168221.R7YZP9"/>
<dbReference type="CDD" id="cd13170">
    <property type="entry name" value="RanBD_NUP50"/>
    <property type="match status" value="1"/>
</dbReference>
<dbReference type="SUPFAM" id="SSF50729">
    <property type="entry name" value="PH domain-like"/>
    <property type="match status" value="1"/>
</dbReference>
<feature type="compositionally biased region" description="Polar residues" evidence="1">
    <location>
        <begin position="274"/>
        <end position="283"/>
    </location>
</feature>
<feature type="compositionally biased region" description="Polar residues" evidence="1">
    <location>
        <begin position="111"/>
        <end position="121"/>
    </location>
</feature>
<gene>
    <name evidence="3" type="ORF">W97_06359</name>
</gene>
<feature type="compositionally biased region" description="Low complexity" evidence="1">
    <location>
        <begin position="377"/>
        <end position="386"/>
    </location>
</feature>
<dbReference type="OrthoDB" id="10265837at2759"/>
<feature type="compositionally biased region" description="Low complexity" evidence="1">
    <location>
        <begin position="621"/>
        <end position="634"/>
    </location>
</feature>
<feature type="region of interest" description="Disordered" evidence="1">
    <location>
        <begin position="553"/>
        <end position="596"/>
    </location>
</feature>
<feature type="compositionally biased region" description="Low complexity" evidence="1">
    <location>
        <begin position="165"/>
        <end position="183"/>
    </location>
</feature>
<evidence type="ECO:0000259" key="2">
    <source>
        <dbReference type="PROSITE" id="PS50196"/>
    </source>
</evidence>
<feature type="compositionally biased region" description="Acidic residues" evidence="1">
    <location>
        <begin position="982"/>
        <end position="993"/>
    </location>
</feature>
<feature type="compositionally biased region" description="Low complexity" evidence="1">
    <location>
        <begin position="406"/>
        <end position="418"/>
    </location>
</feature>
<feature type="region of interest" description="Disordered" evidence="1">
    <location>
        <begin position="608"/>
        <end position="634"/>
    </location>
</feature>
<keyword evidence="4" id="KW-1185">Reference proteome</keyword>
<dbReference type="PROSITE" id="PS50196">
    <property type="entry name" value="RANBD1"/>
    <property type="match status" value="1"/>
</dbReference>
<dbReference type="OMA" id="AFGNMFS"/>
<dbReference type="InterPro" id="IPR000156">
    <property type="entry name" value="Ran_bind_dom"/>
</dbReference>
<dbReference type="PANTHER" id="PTHR38697:SF1">
    <property type="entry name" value="NUCLEAR PORE COMPLEX PROTEIN SIMILAR TO S. CEREVISIAE NUP2 (EUROFUNG)"/>
    <property type="match status" value="1"/>
</dbReference>
<accession>R7YZP9</accession>
<feature type="compositionally biased region" description="Polar residues" evidence="1">
    <location>
        <begin position="778"/>
        <end position="790"/>
    </location>
</feature>
<feature type="compositionally biased region" description="Low complexity" evidence="1">
    <location>
        <begin position="346"/>
        <end position="357"/>
    </location>
</feature>
<dbReference type="Proteomes" id="UP000016924">
    <property type="component" value="Unassembled WGS sequence"/>
</dbReference>
<dbReference type="HOGENOM" id="CLU_258063_0_0_1"/>
<feature type="compositionally biased region" description="Basic and acidic residues" evidence="1">
    <location>
        <begin position="811"/>
        <end position="826"/>
    </location>
</feature>
<feature type="compositionally biased region" description="Basic residues" evidence="1">
    <location>
        <begin position="1"/>
        <end position="11"/>
    </location>
</feature>
<proteinExistence type="predicted"/>
<dbReference type="Gene3D" id="2.30.29.30">
    <property type="entry name" value="Pleckstrin-homology domain (PH domain)/Phosphotyrosine-binding domain (PTB)"/>
    <property type="match status" value="1"/>
</dbReference>
<feature type="compositionally biased region" description="Low complexity" evidence="1">
    <location>
        <begin position="1051"/>
        <end position="1068"/>
    </location>
</feature>
<feature type="compositionally biased region" description="Low complexity" evidence="1">
    <location>
        <begin position="701"/>
        <end position="740"/>
    </location>
</feature>
<feature type="compositionally biased region" description="Polar residues" evidence="1">
    <location>
        <begin position="971"/>
        <end position="980"/>
    </location>
</feature>
<evidence type="ECO:0000313" key="3">
    <source>
        <dbReference type="EMBL" id="EON67106.1"/>
    </source>
</evidence>
<organism evidence="3 4">
    <name type="scientific">Coniosporium apollinis (strain CBS 100218)</name>
    <name type="common">Rock-inhabiting black yeast</name>
    <dbReference type="NCBI Taxonomy" id="1168221"/>
    <lineage>
        <taxon>Eukaryota</taxon>
        <taxon>Fungi</taxon>
        <taxon>Dikarya</taxon>
        <taxon>Ascomycota</taxon>
        <taxon>Pezizomycotina</taxon>
        <taxon>Dothideomycetes</taxon>
        <taxon>Dothideomycetes incertae sedis</taxon>
        <taxon>Coniosporium</taxon>
    </lineage>
</organism>
<feature type="compositionally biased region" description="Low complexity" evidence="1">
    <location>
        <begin position="559"/>
        <end position="569"/>
    </location>
</feature>
<feature type="compositionally biased region" description="Basic and acidic residues" evidence="1">
    <location>
        <begin position="1020"/>
        <end position="1048"/>
    </location>
</feature>
<feature type="compositionally biased region" description="Low complexity" evidence="1">
    <location>
        <begin position="16"/>
        <end position="29"/>
    </location>
</feature>
<feature type="compositionally biased region" description="Polar residues" evidence="1">
    <location>
        <begin position="744"/>
        <end position="756"/>
    </location>
</feature>
<dbReference type="RefSeq" id="XP_007782423.1">
    <property type="nucleotide sequence ID" value="XM_007784233.1"/>
</dbReference>
<dbReference type="EMBL" id="JH767585">
    <property type="protein sequence ID" value="EON67106.1"/>
    <property type="molecule type" value="Genomic_DNA"/>
</dbReference>
<reference evidence="4" key="1">
    <citation type="submission" date="2012-06" db="EMBL/GenBank/DDBJ databases">
        <title>The genome sequence of Coniosporium apollinis CBS 100218.</title>
        <authorList>
            <consortium name="The Broad Institute Genome Sequencing Platform"/>
            <person name="Cuomo C."/>
            <person name="Gorbushina A."/>
            <person name="Noack S."/>
            <person name="Walker B."/>
            <person name="Young S.K."/>
            <person name="Zeng Q."/>
            <person name="Gargeya S."/>
            <person name="Fitzgerald M."/>
            <person name="Haas B."/>
            <person name="Abouelleil A."/>
            <person name="Alvarado L."/>
            <person name="Arachchi H.M."/>
            <person name="Berlin A.M."/>
            <person name="Chapman S.B."/>
            <person name="Goldberg J."/>
            <person name="Griggs A."/>
            <person name="Gujja S."/>
            <person name="Hansen M."/>
            <person name="Howarth C."/>
            <person name="Imamovic A."/>
            <person name="Larimer J."/>
            <person name="McCowan C."/>
            <person name="Montmayeur A."/>
            <person name="Murphy C."/>
            <person name="Neiman D."/>
            <person name="Pearson M."/>
            <person name="Priest M."/>
            <person name="Roberts A."/>
            <person name="Saif S."/>
            <person name="Shea T."/>
            <person name="Sisk P."/>
            <person name="Sykes S."/>
            <person name="Wortman J."/>
            <person name="Nusbaum C."/>
            <person name="Birren B."/>
        </authorList>
    </citation>
    <scope>NUCLEOTIDE SEQUENCE [LARGE SCALE GENOMIC DNA]</scope>
    <source>
        <strain evidence="4">CBS 100218</strain>
    </source>
</reference>
<feature type="compositionally biased region" description="Polar residues" evidence="1">
    <location>
        <begin position="296"/>
        <end position="331"/>
    </location>
</feature>
<dbReference type="SMART" id="SM00160">
    <property type="entry name" value="RanBD"/>
    <property type="match status" value="1"/>
</dbReference>
<dbReference type="InterPro" id="IPR053074">
    <property type="entry name" value="NPC_Nucleoporin"/>
</dbReference>
<feature type="region of interest" description="Disordered" evidence="1">
    <location>
        <begin position="657"/>
        <end position="1231"/>
    </location>
</feature>
<protein>
    <recommendedName>
        <fullName evidence="2">RanBD1 domain-containing protein</fullName>
    </recommendedName>
</protein>
<dbReference type="InterPro" id="IPR011993">
    <property type="entry name" value="PH-like_dom_sf"/>
</dbReference>
<feature type="compositionally biased region" description="Polar residues" evidence="1">
    <location>
        <begin position="184"/>
        <end position="203"/>
    </location>
</feature>
<feature type="compositionally biased region" description="Polar residues" evidence="1">
    <location>
        <begin position="659"/>
        <end position="674"/>
    </location>
</feature>
<sequence length="1345" mass="137828">MDRIKPIKGRKPVGLPSSANPAQPQQPMFGGFGGFTGFGQQQDQQQQPVQQPAQQNGSFFGNTQSSQSFPPTNGAPSFGQNGASISFGGFGNAAAAAGAPQFNLAPPSGAFNFSSVGSNPFSNPSNGATNASTTTNGGASSGFSGSIFNLPPAQPANEASKSSLFNFAASAPPNNSSNPPATSQPFSTNFGSPANATQPSSNPFGFPQPAASAQPVPNLFGTPTANSQAAPGPFSFLNKGINAGTTQQAPPAVNATLSPEEMQVSPDNSPAKPNGQQNDQRPNLFSFLNAPPKQPNEAQMSGSSLFSRITPADTTSQASAPPAQEPSQTAPKANPFAALKRPEDTPAPSAPAQTQAPPKSPFAGIARAPTTPAFPNSATGASGASSNLFQPKPAATTSQAGTNGIPASTSDAPSSATSNLFGNAKSSTPSTTTSTTGNMFGNLKPPATSAAPSPASNMFGNLKPPATSSAPAVQPNIPAADISPSSGGLPEPPAHFTDVQKQQFQVGWQMCSLNIGLREYLATLDPISDWSQICRFYLAESAKFMAVLSKKRKADEPAAAEGVNGNGNAKRSRAEDQVSYPKLPEAQPAQETSQTSSIFKNIFDKASQPAVEKPTPPPETSKPQPAAAPSFQAAPSASTLFGAATSASATTSSNPFGGFSTSLGNTSSAPTNLFSAKPATAAPVPNKPSKTPVASPFQFKPSTTAAASNANAPAAASPFQFKPSSTPLTSSTTAPAAASPFQFKPTSAASANNAGTGTVPGSVPFGAVANPFKVAGAPQTQPSASTSSGLQLPKFGDGTGTTNFLAAFGKQVEKTQRAETKKRKEEDFDSDEESEEQWRKKDEEKQRAKKAKLEEAAKSLVSPTFNIGQSSFAVGASQQKQDKASSAAPSSSSQPQTSASPTNGLFMSGTVSPTPSTGSVFGTHRLGANNSLQPGNVFAHLSDVESGAEAGQDDAGDSESATGEDEEAADEQQTGQTSANGGDDEASDEETIEDAMRKSRSPAKNTTTPGTSTPAASRSMFDRIKMGADGMPEREEPMNQDSDPDKTPKANPFGFPTTSTSTPFGNSTLFGKSASPAGDNTWKNDSPIKFAQSAKSTGAPAFNFTPASPGKPSTGDESNKENSAASNPFAGLFGAKPSGAGASASPGSTTPTASPAKPALGFAFGAPPTSGGLSPMPGSSVFGGSGFTSRATTPGISENETSAAESTAEADAESNEPQRDLTSLSEQERREETVIFECAKSKATKYNPKAETDKAKWSTLGVGPLRVLKHNTTGVTRVLMKAAPRGNVVINSRLLSQMEYKKVQQKMVQVPLPDETGKITSFFIRFGQDSDADAFAKACEENRAH</sequence>
<dbReference type="PANTHER" id="PTHR38697">
    <property type="entry name" value="NUCLEAR PORE COMPLEX PROTEIN SIMILAR TO S. CEREVISIAE NUP2 (EUROFUNG)"/>
    <property type="match status" value="1"/>
</dbReference>
<feature type="compositionally biased region" description="Acidic residues" evidence="1">
    <location>
        <begin position="951"/>
        <end position="970"/>
    </location>
</feature>
<feature type="compositionally biased region" description="Low complexity" evidence="1">
    <location>
        <begin position="426"/>
        <end position="436"/>
    </location>
</feature>
<dbReference type="Pfam" id="PF00638">
    <property type="entry name" value="Ran_BP1"/>
    <property type="match status" value="1"/>
</dbReference>
<feature type="compositionally biased region" description="Low complexity" evidence="1">
    <location>
        <begin position="445"/>
        <end position="456"/>
    </location>
</feature>
<dbReference type="GeneID" id="19903670"/>
<feature type="compositionally biased region" description="Low complexity" evidence="1">
    <location>
        <begin position="876"/>
        <end position="920"/>
    </location>
</feature>